<keyword evidence="4" id="KW-1185">Reference proteome</keyword>
<evidence type="ECO:0000259" key="2">
    <source>
        <dbReference type="Pfam" id="PF08729"/>
    </source>
</evidence>
<sequence>MSPGPSVWPAQDELQSRSPVDSQPRESRPRRSRRKKDEEADPDRKDSKSSKSSKTKEKDREKSKDKDSNIKEIDKEKDVDQKEAKRGNRRPRDKSVSTPNHSASNSSSAPSRKKPKLEETPPEPPSIAASTTAAAATPAPSTPAASPPAPAAPAASSSIHPHPTQSHLQQPPRPPLHSSSSLSPSSHPAPPPPAPVQSYPTMAPVGPPPRPQSQPPPPPPARTSGQNFDPIRSAFDTASPAPALVSTPVPGASSTFSPPAHPPSPRPPFRASASPAIASIIDPPTNSSPPVYAPRRYVSPSHGASAYSLSPGTTPAIAPTPPPPPQQQQQVPQPRPVSPYAHRSPYAPPPQPQPLSHESPSAGPSPKIQPGPPLPPPMSEPVVPIASNANKRALSPEPTPMDVDAEPSAPATAPAKAPKKDPKAPPSAPPSNATSPKPPRAAKEAPPPLPQGSGLISNALFGVGDGSSTGESASRRTPNIILHIPLQGNGDRIVNFARLAEEQYGFAALHPRLAAHKERLARVAAAGAALERNDKSGRGLSAGESADEDLSLEMDRDSDLDGEGTMAASAARTNGPEATEGKKKRRKKKMEEYDRDDPFVDDSELAWQEQAAASKDGFFVYTPTVPSNAAVVADAVVGVEARHPLSIKCHWRPQFQYPRKQASRFEVLGREEAIRVVRGQRRPVSKRTMTSRVEHRRQRKDGVVVSLVAEGRRAAEEERHRRLCSSWLRDPILPLPRRGQLPN</sequence>
<proteinExistence type="predicted"/>
<dbReference type="STRING" id="1220188.A0A4S3J7B6"/>
<dbReference type="PRINTS" id="PR01217">
    <property type="entry name" value="PRICHEXTENSN"/>
</dbReference>
<evidence type="ECO:0000313" key="3">
    <source>
        <dbReference type="EMBL" id="THC90800.1"/>
    </source>
</evidence>
<evidence type="ECO:0000256" key="1">
    <source>
        <dbReference type="SAM" id="MobiDB-lite"/>
    </source>
</evidence>
<comment type="caution">
    <text evidence="3">The sequence shown here is derived from an EMBL/GenBank/DDBJ whole genome shotgun (WGS) entry which is preliminary data.</text>
</comment>
<dbReference type="EMBL" id="SOSA01000480">
    <property type="protein sequence ID" value="THC90800.1"/>
    <property type="molecule type" value="Genomic_DNA"/>
</dbReference>
<dbReference type="VEuPathDB" id="FungiDB:EYZ11_009736"/>
<protein>
    <recommendedName>
        <fullName evidence="2">Hpc2-related domain-containing protein</fullName>
    </recommendedName>
</protein>
<feature type="compositionally biased region" description="Pro residues" evidence="1">
    <location>
        <begin position="259"/>
        <end position="268"/>
    </location>
</feature>
<feature type="compositionally biased region" description="Polar residues" evidence="1">
    <location>
        <begin position="466"/>
        <end position="477"/>
    </location>
</feature>
<feature type="compositionally biased region" description="Low complexity" evidence="1">
    <location>
        <begin position="126"/>
        <end position="144"/>
    </location>
</feature>
<dbReference type="AlphaFoldDB" id="A0A4S3J7B6"/>
<feature type="compositionally biased region" description="Pro residues" evidence="1">
    <location>
        <begin position="205"/>
        <end position="221"/>
    </location>
</feature>
<feature type="region of interest" description="Disordered" evidence="1">
    <location>
        <begin position="534"/>
        <end position="595"/>
    </location>
</feature>
<accession>A0A4S3J7B6</accession>
<feature type="compositionally biased region" description="Low complexity" evidence="1">
    <location>
        <begin position="407"/>
        <end position="416"/>
    </location>
</feature>
<dbReference type="InterPro" id="IPR014840">
    <property type="entry name" value="HRD"/>
</dbReference>
<feature type="compositionally biased region" description="Low complexity" evidence="1">
    <location>
        <begin position="96"/>
        <end position="110"/>
    </location>
</feature>
<name>A0A4S3J7B6_9EURO</name>
<feature type="compositionally biased region" description="Low complexity" evidence="1">
    <location>
        <begin position="354"/>
        <end position="366"/>
    </location>
</feature>
<dbReference type="Proteomes" id="UP000308092">
    <property type="component" value="Unassembled WGS sequence"/>
</dbReference>
<feature type="compositionally biased region" description="Basic and acidic residues" evidence="1">
    <location>
        <begin position="23"/>
        <end position="86"/>
    </location>
</feature>
<feature type="region of interest" description="Disordered" evidence="1">
    <location>
        <begin position="1"/>
        <end position="479"/>
    </location>
</feature>
<organism evidence="3 4">
    <name type="scientific">Aspergillus tanneri</name>
    <dbReference type="NCBI Taxonomy" id="1220188"/>
    <lineage>
        <taxon>Eukaryota</taxon>
        <taxon>Fungi</taxon>
        <taxon>Dikarya</taxon>
        <taxon>Ascomycota</taxon>
        <taxon>Pezizomycotina</taxon>
        <taxon>Eurotiomycetes</taxon>
        <taxon>Eurotiomycetidae</taxon>
        <taxon>Eurotiales</taxon>
        <taxon>Aspergillaceae</taxon>
        <taxon>Aspergillus</taxon>
        <taxon>Aspergillus subgen. Circumdati</taxon>
    </lineage>
</organism>
<feature type="compositionally biased region" description="Pro residues" evidence="1">
    <location>
        <begin position="367"/>
        <end position="379"/>
    </location>
</feature>
<gene>
    <name evidence="3" type="ORF">EYZ11_009736</name>
</gene>
<feature type="compositionally biased region" description="Low complexity" evidence="1">
    <location>
        <begin position="269"/>
        <end position="285"/>
    </location>
</feature>
<dbReference type="Pfam" id="PF08729">
    <property type="entry name" value="HUN"/>
    <property type="match status" value="1"/>
</dbReference>
<feature type="compositionally biased region" description="Low complexity" evidence="1">
    <location>
        <begin position="152"/>
        <end position="186"/>
    </location>
</feature>
<feature type="domain" description="Hpc2-related" evidence="2">
    <location>
        <begin position="584"/>
        <end position="621"/>
    </location>
</feature>
<reference evidence="3 4" key="1">
    <citation type="submission" date="2019-03" db="EMBL/GenBank/DDBJ databases">
        <title>The genome sequence of a newly discovered highly antifungal drug resistant Aspergillus species, Aspergillus tanneri NIH 1004.</title>
        <authorList>
            <person name="Mounaud S."/>
            <person name="Singh I."/>
            <person name="Joardar V."/>
            <person name="Pakala S."/>
            <person name="Pakala S."/>
            <person name="Venepally P."/>
            <person name="Hoover J."/>
            <person name="Nierman W."/>
            <person name="Chung J."/>
            <person name="Losada L."/>
        </authorList>
    </citation>
    <scope>NUCLEOTIDE SEQUENCE [LARGE SCALE GENOMIC DNA]</scope>
    <source>
        <strain evidence="3 4">NIH1004</strain>
    </source>
</reference>
<evidence type="ECO:0000313" key="4">
    <source>
        <dbReference type="Proteomes" id="UP000308092"/>
    </source>
</evidence>